<keyword evidence="2" id="KW-0479">Metal-binding</keyword>
<dbReference type="OrthoDB" id="10070851at2759"/>
<dbReference type="Gene3D" id="1.20.1270.60">
    <property type="entry name" value="Arfaptin homology (AH) domain/BAR domain"/>
    <property type="match status" value="1"/>
</dbReference>
<dbReference type="PANTHER" id="PTHR23180:SF399">
    <property type="entry name" value="BLOWN FUSE, ISOFORM A-RELATED"/>
    <property type="match status" value="1"/>
</dbReference>
<dbReference type="InterPro" id="IPR045258">
    <property type="entry name" value="ACAP1/2/3-like"/>
</dbReference>
<dbReference type="GO" id="GO:0005096">
    <property type="term" value="F:GTPase activator activity"/>
    <property type="evidence" value="ECO:0007669"/>
    <property type="project" value="UniProtKB-KW"/>
</dbReference>
<evidence type="ECO:0000256" key="1">
    <source>
        <dbReference type="ARBA" id="ARBA00022468"/>
    </source>
</evidence>
<evidence type="ECO:0000256" key="2">
    <source>
        <dbReference type="ARBA" id="ARBA00022723"/>
    </source>
</evidence>
<dbReference type="InterPro" id="IPR001164">
    <property type="entry name" value="ArfGAP_dom"/>
</dbReference>
<dbReference type="InterPro" id="IPR001849">
    <property type="entry name" value="PH_domain"/>
</dbReference>
<dbReference type="AlphaFoldDB" id="A0A0K2TS28"/>
<dbReference type="CDD" id="cd13250">
    <property type="entry name" value="PH_ACAP"/>
    <property type="match status" value="1"/>
</dbReference>
<dbReference type="PROSITE" id="PS50088">
    <property type="entry name" value="ANK_REPEAT"/>
    <property type="match status" value="1"/>
</dbReference>
<dbReference type="PROSITE" id="PS50115">
    <property type="entry name" value="ARFGAP"/>
    <property type="match status" value="1"/>
</dbReference>
<dbReference type="SUPFAM" id="SSF103657">
    <property type="entry name" value="BAR/IMD domain-like"/>
    <property type="match status" value="1"/>
</dbReference>
<dbReference type="PRINTS" id="PR00405">
    <property type="entry name" value="REVINTRACTNG"/>
</dbReference>
<dbReference type="Gene3D" id="1.25.40.20">
    <property type="entry name" value="Ankyrin repeat-containing domain"/>
    <property type="match status" value="1"/>
</dbReference>
<evidence type="ECO:0000259" key="9">
    <source>
        <dbReference type="PROSITE" id="PS50003"/>
    </source>
</evidence>
<evidence type="ECO:0000259" key="10">
    <source>
        <dbReference type="PROSITE" id="PS50115"/>
    </source>
</evidence>
<keyword evidence="5" id="KW-0040">ANK repeat</keyword>
<protein>
    <recommendedName>
        <fullName evidence="12">Arf-GAP with coiled-coil, ANK repeat and PH domain-containing protein 2</fullName>
    </recommendedName>
</protein>
<dbReference type="Pfam" id="PF16746">
    <property type="entry name" value="BAR_3"/>
    <property type="match status" value="1"/>
</dbReference>
<dbReference type="SMART" id="SM00105">
    <property type="entry name" value="ArfGap"/>
    <property type="match status" value="1"/>
</dbReference>
<reference evidence="11" key="1">
    <citation type="submission" date="2014-05" db="EMBL/GenBank/DDBJ databases">
        <authorList>
            <person name="Chronopoulou M."/>
        </authorList>
    </citation>
    <scope>NUCLEOTIDE SEQUENCE</scope>
    <source>
        <tissue evidence="11">Whole organism</tissue>
    </source>
</reference>
<feature type="coiled-coil region" evidence="7">
    <location>
        <begin position="14"/>
        <end position="41"/>
    </location>
</feature>
<dbReference type="SUPFAM" id="SSF50729">
    <property type="entry name" value="PH domain-like"/>
    <property type="match status" value="1"/>
</dbReference>
<keyword evidence="4" id="KW-0862">Zinc</keyword>
<evidence type="ECO:0000256" key="4">
    <source>
        <dbReference type="ARBA" id="ARBA00022833"/>
    </source>
</evidence>
<dbReference type="InterPro" id="IPR038508">
    <property type="entry name" value="ArfGAP_dom_sf"/>
</dbReference>
<dbReference type="Gene3D" id="1.10.220.150">
    <property type="entry name" value="Arf GTPase activating protein"/>
    <property type="match status" value="1"/>
</dbReference>
<keyword evidence="1" id="KW-0343">GTPase activation</keyword>
<dbReference type="SMART" id="SM00248">
    <property type="entry name" value="ANK"/>
    <property type="match status" value="3"/>
</dbReference>
<evidence type="ECO:0000256" key="8">
    <source>
        <dbReference type="SAM" id="MobiDB-lite"/>
    </source>
</evidence>
<feature type="region of interest" description="Disordered" evidence="8">
    <location>
        <begin position="557"/>
        <end position="583"/>
    </location>
</feature>
<dbReference type="Gene3D" id="2.30.29.30">
    <property type="entry name" value="Pleckstrin-homology domain (PH domain)/Phosphotyrosine-binding domain (PTB)"/>
    <property type="match status" value="1"/>
</dbReference>
<dbReference type="GO" id="GO:0008270">
    <property type="term" value="F:zinc ion binding"/>
    <property type="evidence" value="ECO:0007669"/>
    <property type="project" value="UniProtKB-KW"/>
</dbReference>
<evidence type="ECO:0000256" key="6">
    <source>
        <dbReference type="PROSITE-ProRule" id="PRU00288"/>
    </source>
</evidence>
<dbReference type="FunFam" id="1.10.220.150:FF:000009">
    <property type="entry name" value="stromal membrane-associated protein 1 isoform X1"/>
    <property type="match status" value="1"/>
</dbReference>
<dbReference type="InterPro" id="IPR037278">
    <property type="entry name" value="ARFGAP/RecO"/>
</dbReference>
<feature type="repeat" description="ANK" evidence="5">
    <location>
        <begin position="711"/>
        <end position="743"/>
    </location>
</feature>
<accession>A0A0K2TS28</accession>
<evidence type="ECO:0000256" key="7">
    <source>
        <dbReference type="SAM" id="Coils"/>
    </source>
</evidence>
<keyword evidence="7" id="KW-0175">Coiled coil</keyword>
<dbReference type="InterPro" id="IPR002110">
    <property type="entry name" value="Ankyrin_rpt"/>
</dbReference>
<feature type="domain" description="Arf-GAP" evidence="10">
    <location>
        <begin position="417"/>
        <end position="539"/>
    </location>
</feature>
<proteinExistence type="predicted"/>
<dbReference type="EMBL" id="HACA01011462">
    <property type="protein sequence ID" value="CDW28823.1"/>
    <property type="molecule type" value="Transcribed_RNA"/>
</dbReference>
<dbReference type="Pfam" id="PF00169">
    <property type="entry name" value="PH"/>
    <property type="match status" value="1"/>
</dbReference>
<name>A0A0K2TS28_LEPSM</name>
<dbReference type="SMART" id="SM00233">
    <property type="entry name" value="PH"/>
    <property type="match status" value="1"/>
</dbReference>
<dbReference type="InterPro" id="IPR027267">
    <property type="entry name" value="AH/BAR_dom_sf"/>
</dbReference>
<dbReference type="CDD" id="cd07603">
    <property type="entry name" value="BAR_ACAPs"/>
    <property type="match status" value="1"/>
</dbReference>
<dbReference type="FunFam" id="2.30.29.30:FF:000026">
    <property type="entry name" value="Arf-GAP with coiled-coil, ANK repeat and PH domain-containing protein 2"/>
    <property type="match status" value="1"/>
</dbReference>
<evidence type="ECO:0000256" key="3">
    <source>
        <dbReference type="ARBA" id="ARBA00022771"/>
    </source>
</evidence>
<sequence length="803" mass="91223">MKPVIDFLEALSDSPRFRNQLQRQEANLEDLEGRTEKLLKICNGMTEAGKVYLGQQTQFLAALWEMSAYFSSEKGGESPQVTTNLNKLIHTFQEIIKYQNVVLEQASRSVALGLTRFLREDVKQMRDTKGYFKKISDDLDSSLSKNASVSRSRPNEVEETTNLLLATRSCFRYTALDYVYQISMIQAKKKYEILDALMNFVRAYGSYFKTGANELFNSNTEAFDKQLEEMIEEMKTKTGSLERELEKRHAFAATAGETALGTASGSTGSSTGDVKIEGYLFKRGQNAFRTWNRRWFYIQNNQLCYAKRSGEEVTIMEEDLRICLVRPLTDIDRRFCFEVISPTKSHILQADSEELLKTWITSLQHGISTALHETMLQNRDEKETFDLPTTLQWEDSDTEESSSHSTSVVEPAVRKVKRTAGQLLQIPGNNRCCDCGAFDPKWASINLGITLCIECSGVHRSLGVHVSKVRSIELDGWEPEILKVMTEIGNNLSNRIYEAKVEEIIAPRAKPDCSDIVRENWIKAKYVSRAFIDPDVLKPSGTLSIARKWTVRKLRKKSVPKKRPKDEESEKEKTDVDEKDEDTLATSYGLDLSRELNPEKLLFGSPLSRSHESFRIEDDEQDSTDQEDDLYQNIMETDPITPDLLLYRAARVHNLPVMSYALALGADRDWIRLKEDGTRDSVLHQSVLSGSVMGTEYLLLNGTRINTIDDGGNTPLHTAAKQGHTALVCLLLKHRAEYHKRNHFDKSALDIAVCKSDADIVTLLRLAALNDEIRENDLSEDMTFNDVVQEFSQLSRQNKISKK</sequence>
<dbReference type="Pfam" id="PF12796">
    <property type="entry name" value="Ank_2"/>
    <property type="match status" value="1"/>
</dbReference>
<dbReference type="CDD" id="cd08835">
    <property type="entry name" value="ArfGap_ACAP"/>
    <property type="match status" value="1"/>
</dbReference>
<feature type="compositionally biased region" description="Basic and acidic residues" evidence="8">
    <location>
        <begin position="564"/>
        <end position="576"/>
    </location>
</feature>
<dbReference type="InterPro" id="IPR004148">
    <property type="entry name" value="BAR_dom"/>
</dbReference>
<dbReference type="Pfam" id="PF01412">
    <property type="entry name" value="ArfGap"/>
    <property type="match status" value="1"/>
</dbReference>
<evidence type="ECO:0008006" key="12">
    <source>
        <dbReference type="Google" id="ProtNLM"/>
    </source>
</evidence>
<gene>
    <name evidence="11" type="primary">Dmoj\GI23022</name>
</gene>
<dbReference type="InterPro" id="IPR011993">
    <property type="entry name" value="PH-like_dom_sf"/>
</dbReference>
<dbReference type="InterPro" id="IPR036770">
    <property type="entry name" value="Ankyrin_rpt-contain_sf"/>
</dbReference>
<evidence type="ECO:0000256" key="5">
    <source>
        <dbReference type="PROSITE-ProRule" id="PRU00023"/>
    </source>
</evidence>
<evidence type="ECO:0000313" key="11">
    <source>
        <dbReference type="EMBL" id="CDW28823.1"/>
    </source>
</evidence>
<dbReference type="GO" id="GO:0005737">
    <property type="term" value="C:cytoplasm"/>
    <property type="evidence" value="ECO:0007669"/>
    <property type="project" value="InterPro"/>
</dbReference>
<dbReference type="PANTHER" id="PTHR23180">
    <property type="entry name" value="CENTAURIN/ARF"/>
    <property type="match status" value="1"/>
</dbReference>
<dbReference type="SUPFAM" id="SSF57863">
    <property type="entry name" value="ArfGap/RecO-like zinc finger"/>
    <property type="match status" value="1"/>
</dbReference>
<dbReference type="SUPFAM" id="SSF48403">
    <property type="entry name" value="Ankyrin repeat"/>
    <property type="match status" value="1"/>
</dbReference>
<dbReference type="PROSITE" id="PS50003">
    <property type="entry name" value="PH_DOMAIN"/>
    <property type="match status" value="1"/>
</dbReference>
<feature type="domain" description="PH" evidence="9">
    <location>
        <begin position="273"/>
        <end position="368"/>
    </location>
</feature>
<organism evidence="11">
    <name type="scientific">Lepeophtheirus salmonis</name>
    <name type="common">Salmon louse</name>
    <name type="synonym">Caligus salmonis</name>
    <dbReference type="NCBI Taxonomy" id="72036"/>
    <lineage>
        <taxon>Eukaryota</taxon>
        <taxon>Metazoa</taxon>
        <taxon>Ecdysozoa</taxon>
        <taxon>Arthropoda</taxon>
        <taxon>Crustacea</taxon>
        <taxon>Multicrustacea</taxon>
        <taxon>Hexanauplia</taxon>
        <taxon>Copepoda</taxon>
        <taxon>Siphonostomatoida</taxon>
        <taxon>Caligidae</taxon>
        <taxon>Lepeophtheirus</taxon>
    </lineage>
</organism>
<keyword evidence="3 6" id="KW-0863">Zinc-finger</keyword>
<dbReference type="PROSITE" id="PS50297">
    <property type="entry name" value="ANK_REP_REGION"/>
    <property type="match status" value="1"/>
</dbReference>